<dbReference type="Pfam" id="PF13676">
    <property type="entry name" value="TIR_2"/>
    <property type="match status" value="1"/>
</dbReference>
<feature type="domain" description="TIR" evidence="1">
    <location>
        <begin position="27"/>
        <end position="111"/>
    </location>
</feature>
<dbReference type="InterPro" id="IPR035897">
    <property type="entry name" value="Toll_tir_struct_dom_sf"/>
</dbReference>
<proteinExistence type="predicted"/>
<evidence type="ECO:0000259" key="1">
    <source>
        <dbReference type="Pfam" id="PF13676"/>
    </source>
</evidence>
<dbReference type="Proteomes" id="UP000053091">
    <property type="component" value="Unassembled WGS sequence"/>
</dbReference>
<dbReference type="STRING" id="1678841.TBC1_1254"/>
<dbReference type="SUPFAM" id="SSF52200">
    <property type="entry name" value="Toll/Interleukin receptor TIR domain"/>
    <property type="match status" value="1"/>
</dbReference>
<dbReference type="OrthoDB" id="9810385at2"/>
<evidence type="ECO:0000313" key="3">
    <source>
        <dbReference type="Proteomes" id="UP000053091"/>
    </source>
</evidence>
<evidence type="ECO:0000313" key="2">
    <source>
        <dbReference type="EMBL" id="GAP44253.1"/>
    </source>
</evidence>
<keyword evidence="3" id="KW-1185">Reference proteome</keyword>
<dbReference type="GO" id="GO:0007165">
    <property type="term" value="P:signal transduction"/>
    <property type="evidence" value="ECO:0007669"/>
    <property type="project" value="InterPro"/>
</dbReference>
<dbReference type="Gene3D" id="3.40.50.10140">
    <property type="entry name" value="Toll/interleukin-1 receptor homology (TIR) domain"/>
    <property type="match status" value="1"/>
</dbReference>
<accession>A0A0S7BUR9</accession>
<sequence>MAGINRFYYPTKYQSRTQVVSLGIKCVFISYQKKDRDAAIKVAEYLQGAGIDVYIDVYDTELKLQHQNDNPKEVTNAICNGINNSSHMLVLVSPDTLYSTWVPFEIGYGYDKTDLGVLCLKGIPKGKLPEYVRTATIVRDIYDLNELVERLSGKKKEILLETKMMSDYGSSLNPLSGVMDSLISDKY</sequence>
<protein>
    <submittedName>
        <fullName evidence="2">Protein containing TIR domain</fullName>
    </submittedName>
</protein>
<reference evidence="2" key="1">
    <citation type="journal article" date="2015" name="Genome Announc.">
        <title>Draft Genome Sequence of Bacteroidales Strain TBC1, a Novel Isolate from a Methanogenic Wastewater Treatment System.</title>
        <authorList>
            <person name="Tourlousse D.M."/>
            <person name="Matsuura N."/>
            <person name="Sun L."/>
            <person name="Toyonaga M."/>
            <person name="Kuroda K."/>
            <person name="Ohashi A."/>
            <person name="Cruz R."/>
            <person name="Yamaguchi T."/>
            <person name="Sekiguchi Y."/>
        </authorList>
    </citation>
    <scope>NUCLEOTIDE SEQUENCE [LARGE SCALE GENOMIC DNA]</scope>
    <source>
        <strain evidence="2">TBC1</strain>
    </source>
</reference>
<dbReference type="EMBL" id="DF968183">
    <property type="protein sequence ID" value="GAP44253.1"/>
    <property type="molecule type" value="Genomic_DNA"/>
</dbReference>
<dbReference type="InterPro" id="IPR000157">
    <property type="entry name" value="TIR_dom"/>
</dbReference>
<dbReference type="AlphaFoldDB" id="A0A0S7BUR9"/>
<organism evidence="2">
    <name type="scientific">Lentimicrobium saccharophilum</name>
    <dbReference type="NCBI Taxonomy" id="1678841"/>
    <lineage>
        <taxon>Bacteria</taxon>
        <taxon>Pseudomonadati</taxon>
        <taxon>Bacteroidota</taxon>
        <taxon>Bacteroidia</taxon>
        <taxon>Bacteroidales</taxon>
        <taxon>Lentimicrobiaceae</taxon>
        <taxon>Lentimicrobium</taxon>
    </lineage>
</organism>
<dbReference type="RefSeq" id="WP_062043223.1">
    <property type="nucleotide sequence ID" value="NZ_DF968183.1"/>
</dbReference>
<name>A0A0S7BUR9_9BACT</name>
<gene>
    <name evidence="2" type="ORF">TBC1_1254</name>
</gene>